<dbReference type="Proteomes" id="UP000676967">
    <property type="component" value="Chromosome"/>
</dbReference>
<accession>A0ABM7M891</accession>
<proteinExistence type="predicted"/>
<reference evidence="2 3" key="1">
    <citation type="submission" date="2020-08" db="EMBL/GenBank/DDBJ databases">
        <title>Whole genome shotgun sequence of Actinoplanes ianthinogenes NBRC 13996.</title>
        <authorList>
            <person name="Komaki H."/>
            <person name="Tamura T."/>
        </authorList>
    </citation>
    <scope>NUCLEOTIDE SEQUENCE [LARGE SCALE GENOMIC DNA]</scope>
    <source>
        <strain evidence="2 3">NBRC 13996</strain>
    </source>
</reference>
<feature type="region of interest" description="Disordered" evidence="1">
    <location>
        <begin position="162"/>
        <end position="196"/>
    </location>
</feature>
<protein>
    <submittedName>
        <fullName evidence="2">Uncharacterized protein</fullName>
    </submittedName>
</protein>
<dbReference type="EMBL" id="AP023356">
    <property type="protein sequence ID" value="BCJ47870.1"/>
    <property type="molecule type" value="Genomic_DNA"/>
</dbReference>
<name>A0ABM7M891_9ACTN</name>
<feature type="compositionally biased region" description="Basic and acidic residues" evidence="1">
    <location>
        <begin position="168"/>
        <end position="191"/>
    </location>
</feature>
<gene>
    <name evidence="2" type="ORF">Aiant_85270</name>
</gene>
<keyword evidence="3" id="KW-1185">Reference proteome</keyword>
<sequence length="359" mass="39832">MRILFDDDVTVAFHLFSIESAGGGDRPELDGRAGQANGLCAAAIPGFLEFTTGLHTGDVPVRIEVHDREPDIDDVWQEVVEVSFRPLGRQVRLGIWGDAPIPLPDLDVRDYRVRLGVIGFDNEDEERTEPAERYLIQLWPAPPAPDRVVRQSSSTAAYWHQCAQKSPPPDRQERLEPQEQEEKFRQDDEARYWGGRGPANDRLRAVAPRAVGLAHLDRDLVDEIDAAGPEEQRVMAAWAARETCRRAGLAGQDWVAQALDALDRGDPPPAWFATFTDGFARWRQVPAEEITQRASLRPADAPAPEIRPEVSAIHAVVFAREPDPLEAALDTVRTAAAVIPGTEAEVIAAFRDRFGLPRD</sequence>
<evidence type="ECO:0000313" key="2">
    <source>
        <dbReference type="EMBL" id="BCJ47870.1"/>
    </source>
</evidence>
<organism evidence="2 3">
    <name type="scientific">Actinoplanes ianthinogenes</name>
    <dbReference type="NCBI Taxonomy" id="122358"/>
    <lineage>
        <taxon>Bacteria</taxon>
        <taxon>Bacillati</taxon>
        <taxon>Actinomycetota</taxon>
        <taxon>Actinomycetes</taxon>
        <taxon>Micromonosporales</taxon>
        <taxon>Micromonosporaceae</taxon>
        <taxon>Actinoplanes</taxon>
    </lineage>
</organism>
<dbReference type="RefSeq" id="WP_189330223.1">
    <property type="nucleotide sequence ID" value="NZ_AP023356.1"/>
</dbReference>
<evidence type="ECO:0000256" key="1">
    <source>
        <dbReference type="SAM" id="MobiDB-lite"/>
    </source>
</evidence>
<evidence type="ECO:0000313" key="3">
    <source>
        <dbReference type="Proteomes" id="UP000676967"/>
    </source>
</evidence>